<dbReference type="InterPro" id="IPR002645">
    <property type="entry name" value="STAS_dom"/>
</dbReference>
<evidence type="ECO:0000313" key="9">
    <source>
        <dbReference type="Proteomes" id="UP000729402"/>
    </source>
</evidence>
<feature type="transmembrane region" description="Helical" evidence="6">
    <location>
        <begin position="474"/>
        <end position="498"/>
    </location>
</feature>
<evidence type="ECO:0000256" key="4">
    <source>
        <dbReference type="ARBA" id="ARBA00022989"/>
    </source>
</evidence>
<dbReference type="NCBIfam" id="TIGR00815">
    <property type="entry name" value="sulP"/>
    <property type="match status" value="1"/>
</dbReference>
<dbReference type="GO" id="GO:0016020">
    <property type="term" value="C:membrane"/>
    <property type="evidence" value="ECO:0007669"/>
    <property type="project" value="UniProtKB-SubCell"/>
</dbReference>
<keyword evidence="3 6" id="KW-0812">Transmembrane</keyword>
<dbReference type="InterPro" id="IPR001902">
    <property type="entry name" value="SLC26A/SulP_fam"/>
</dbReference>
<dbReference type="OrthoDB" id="288203at2759"/>
<dbReference type="AlphaFoldDB" id="A0A8J5VW20"/>
<dbReference type="Proteomes" id="UP000729402">
    <property type="component" value="Unassembled WGS sequence"/>
</dbReference>
<proteinExistence type="predicted"/>
<dbReference type="EMBL" id="JAAALK010000283">
    <property type="protein sequence ID" value="KAG8073846.1"/>
    <property type="molecule type" value="Genomic_DNA"/>
</dbReference>
<keyword evidence="2" id="KW-0813">Transport</keyword>
<protein>
    <recommendedName>
        <fullName evidence="7">STAS domain-containing protein</fullName>
    </recommendedName>
</protein>
<feature type="transmembrane region" description="Helical" evidence="6">
    <location>
        <begin position="259"/>
        <end position="277"/>
    </location>
</feature>
<sequence>MEDTAAVETSVTVSAFDVSRRPDTARLVLSSPKPPGVREEIFGVVRKAFYPKTASGAAAGADGRPPSRWGWAFTALQSVFPVLQWGKSYSFKSFRSDVMAGLTLASLGIPQSIGYANLAKLDPQYGLYTSVVPPLIYAVMGTSREIAIGPVAVVSLLLSSMVSKIVNPAADPATYRALVFTVTFLAGVFQVSFGLFRLGFLVDFLSHAAIVGFMAGAAIVIGMQQLKGLLGLSHFTNNTDIVSVVKAVCSALRDPWHPGNFFIGCSFLIFILSTRFIGRRYKKLFWLSAIAPLLSVVLSTAAVYATRADKHGVKIIQEVHAGLNPSSAKQLRLNGPYTVECAKAAIICAVIALAEAIAVGRSFSSIRGYKLDGNKEMIAMGFSNVAGSLSSCYVATGSFSRTAVNFSAGARSTVSNIVMAVTVFIALELFMKSLYYTPIAVLASIILSALPGLIDIKEALSIWKVDKMDFLTCLGAFLGVLFGSVEIGLAVALAISFAKIIIQSIRPQVEVLGRLQGTNMFCSIRQYPVACRMPTVLTIRIDASFLCFINSTFIKERIVEWVREEIETSEEKAREKVQSVVLDMSNVVNIDTSGISALGEIHKELASLDIQMAIASPGWQAIQKMKTAGVVDRIGADWIFLTVGEAVEACVAALHKATVLEC</sequence>
<feature type="transmembrane region" description="Helical" evidence="6">
    <location>
        <begin position="136"/>
        <end position="158"/>
    </location>
</feature>
<accession>A0A8J5VW20</accession>
<dbReference type="Pfam" id="PF01740">
    <property type="entry name" value="STAS"/>
    <property type="match status" value="1"/>
</dbReference>
<evidence type="ECO:0000259" key="7">
    <source>
        <dbReference type="PROSITE" id="PS50801"/>
    </source>
</evidence>
<evidence type="ECO:0000256" key="3">
    <source>
        <dbReference type="ARBA" id="ARBA00022692"/>
    </source>
</evidence>
<dbReference type="PROSITE" id="PS50801">
    <property type="entry name" value="STAS"/>
    <property type="match status" value="1"/>
</dbReference>
<evidence type="ECO:0000256" key="5">
    <source>
        <dbReference type="ARBA" id="ARBA00023136"/>
    </source>
</evidence>
<evidence type="ECO:0000256" key="6">
    <source>
        <dbReference type="SAM" id="Phobius"/>
    </source>
</evidence>
<name>A0A8J5VW20_ZIZPA</name>
<feature type="domain" description="STAS" evidence="7">
    <location>
        <begin position="546"/>
        <end position="650"/>
    </location>
</feature>
<dbReference type="CDD" id="cd07042">
    <property type="entry name" value="STAS_SulP_like_sulfate_transporter"/>
    <property type="match status" value="1"/>
</dbReference>
<reference evidence="8" key="2">
    <citation type="submission" date="2021-02" db="EMBL/GenBank/DDBJ databases">
        <authorList>
            <person name="Kimball J.A."/>
            <person name="Haas M.W."/>
            <person name="Macchietto M."/>
            <person name="Kono T."/>
            <person name="Duquette J."/>
            <person name="Shao M."/>
        </authorList>
    </citation>
    <scope>NUCLEOTIDE SEQUENCE</scope>
    <source>
        <tissue evidence="8">Fresh leaf tissue</tissue>
    </source>
</reference>
<organism evidence="8 9">
    <name type="scientific">Zizania palustris</name>
    <name type="common">Northern wild rice</name>
    <dbReference type="NCBI Taxonomy" id="103762"/>
    <lineage>
        <taxon>Eukaryota</taxon>
        <taxon>Viridiplantae</taxon>
        <taxon>Streptophyta</taxon>
        <taxon>Embryophyta</taxon>
        <taxon>Tracheophyta</taxon>
        <taxon>Spermatophyta</taxon>
        <taxon>Magnoliopsida</taxon>
        <taxon>Liliopsida</taxon>
        <taxon>Poales</taxon>
        <taxon>Poaceae</taxon>
        <taxon>BOP clade</taxon>
        <taxon>Oryzoideae</taxon>
        <taxon>Oryzeae</taxon>
        <taxon>Zizaniinae</taxon>
        <taxon>Zizania</taxon>
    </lineage>
</organism>
<dbReference type="Pfam" id="PF00916">
    <property type="entry name" value="Sulfate_transp"/>
    <property type="match status" value="1"/>
</dbReference>
<evidence type="ECO:0000256" key="1">
    <source>
        <dbReference type="ARBA" id="ARBA00004141"/>
    </source>
</evidence>
<dbReference type="PROSITE" id="PS01130">
    <property type="entry name" value="SLC26A"/>
    <property type="match status" value="1"/>
</dbReference>
<dbReference type="PANTHER" id="PTHR11814">
    <property type="entry name" value="SULFATE TRANSPORTER"/>
    <property type="match status" value="1"/>
</dbReference>
<dbReference type="InterPro" id="IPR011547">
    <property type="entry name" value="SLC26A/SulP_dom"/>
</dbReference>
<evidence type="ECO:0000313" key="8">
    <source>
        <dbReference type="EMBL" id="KAG8073846.1"/>
    </source>
</evidence>
<keyword evidence="4 6" id="KW-1133">Transmembrane helix</keyword>
<feature type="transmembrane region" description="Helical" evidence="6">
    <location>
        <begin position="178"/>
        <end position="198"/>
    </location>
</feature>
<gene>
    <name evidence="8" type="ORF">GUJ93_ZPchr0006g44076</name>
</gene>
<comment type="caution">
    <text evidence="8">The sequence shown here is derived from an EMBL/GenBank/DDBJ whole genome shotgun (WGS) entry which is preliminary data.</text>
</comment>
<keyword evidence="9" id="KW-1185">Reference proteome</keyword>
<dbReference type="GO" id="GO:0008271">
    <property type="term" value="F:secondary active sulfate transmembrane transporter activity"/>
    <property type="evidence" value="ECO:0007669"/>
    <property type="project" value="InterPro"/>
</dbReference>
<feature type="transmembrane region" description="Helical" evidence="6">
    <location>
        <begin position="376"/>
        <end position="396"/>
    </location>
</feature>
<comment type="subcellular location">
    <subcellularLocation>
        <location evidence="1">Membrane</location>
        <topology evidence="1">Multi-pass membrane protein</topology>
    </subcellularLocation>
</comment>
<feature type="transmembrane region" description="Helical" evidence="6">
    <location>
        <begin position="204"/>
        <end position="223"/>
    </location>
</feature>
<keyword evidence="5 6" id="KW-0472">Membrane</keyword>
<feature type="transmembrane region" description="Helical" evidence="6">
    <location>
        <begin position="408"/>
        <end position="427"/>
    </location>
</feature>
<feature type="transmembrane region" description="Helical" evidence="6">
    <location>
        <begin position="284"/>
        <end position="305"/>
    </location>
</feature>
<dbReference type="InterPro" id="IPR018045">
    <property type="entry name" value="S04_transporter_CS"/>
</dbReference>
<evidence type="ECO:0000256" key="2">
    <source>
        <dbReference type="ARBA" id="ARBA00022448"/>
    </source>
</evidence>
<feature type="transmembrane region" description="Helical" evidence="6">
    <location>
        <begin position="434"/>
        <end position="454"/>
    </location>
</feature>
<reference evidence="8" key="1">
    <citation type="journal article" date="2021" name="bioRxiv">
        <title>Whole Genome Assembly and Annotation of Northern Wild Rice, Zizania palustris L., Supports a Whole Genome Duplication in the Zizania Genus.</title>
        <authorList>
            <person name="Haas M."/>
            <person name="Kono T."/>
            <person name="Macchietto M."/>
            <person name="Millas R."/>
            <person name="McGilp L."/>
            <person name="Shao M."/>
            <person name="Duquette J."/>
            <person name="Hirsch C.N."/>
            <person name="Kimball J."/>
        </authorList>
    </citation>
    <scope>NUCLEOTIDE SEQUENCE</scope>
    <source>
        <tissue evidence="8">Fresh leaf tissue</tissue>
    </source>
</reference>
<dbReference type="FunFam" id="3.30.750.24:FF:000002">
    <property type="entry name" value="Sulfate transporter 31"/>
    <property type="match status" value="1"/>
</dbReference>